<dbReference type="SUPFAM" id="SSF51679">
    <property type="entry name" value="Bacterial luciferase-like"/>
    <property type="match status" value="1"/>
</dbReference>
<comment type="caution">
    <text evidence="3">The sequence shown here is derived from an EMBL/GenBank/DDBJ whole genome shotgun (WGS) entry which is preliminary data.</text>
</comment>
<dbReference type="NCBIfam" id="TIGR03558">
    <property type="entry name" value="oxido_grp_1"/>
    <property type="match status" value="1"/>
</dbReference>
<comment type="similarity">
    <text evidence="1">To bacterial alkanal monooxygenase alpha and beta chains.</text>
</comment>
<evidence type="ECO:0000259" key="2">
    <source>
        <dbReference type="Pfam" id="PF00296"/>
    </source>
</evidence>
<evidence type="ECO:0000313" key="4">
    <source>
        <dbReference type="Proteomes" id="UP001597374"/>
    </source>
</evidence>
<accession>A0ABW5CYD5</accession>
<dbReference type="Pfam" id="PF00296">
    <property type="entry name" value="Bac_luciferase"/>
    <property type="match status" value="1"/>
</dbReference>
<evidence type="ECO:0000256" key="1">
    <source>
        <dbReference type="ARBA" id="ARBA00007789"/>
    </source>
</evidence>
<sequence>MNSQNKIRLSILDQSPVRKGGNAAQALQETLALAKEADKLGYTRFWVSEHHNTRGLAGSTPEVLIPYLASQTSRIRIGSGGVMLPHYSALKVAENFKLLENLFPGRIDLGIGRAPGTDRVTAAVLNPYNNFSDEAFMQQLKDIGHYLHDTFEAGDITEKVRATPTTTSVPPVWLLSSSGQSGLFAAHFGFGFSFAHFINPVGGAQMVKAYREHFEASEFLKQPEANVAVFVMCAETEEKAQELQETMDLVMLRIGKNISAGTPPYADVKNQQYTEAEQERIKANRHRMISGTPDQVKEKLEKLATEYDVAELILVTITYDFEDRLESYRLLAEAFSLSQV</sequence>
<name>A0ABW5CYD5_9BACT</name>
<dbReference type="Gene3D" id="3.20.20.30">
    <property type="entry name" value="Luciferase-like domain"/>
    <property type="match status" value="1"/>
</dbReference>
<proteinExistence type="predicted"/>
<feature type="domain" description="Luciferase-like" evidence="2">
    <location>
        <begin position="9"/>
        <end position="303"/>
    </location>
</feature>
<dbReference type="InterPro" id="IPR011251">
    <property type="entry name" value="Luciferase-like_dom"/>
</dbReference>
<dbReference type="InterPro" id="IPR036661">
    <property type="entry name" value="Luciferase-like_sf"/>
</dbReference>
<dbReference type="Proteomes" id="UP001597374">
    <property type="component" value="Unassembled WGS sequence"/>
</dbReference>
<organism evidence="3 4">
    <name type="scientific">Pontibacter ruber</name>
    <dbReference type="NCBI Taxonomy" id="1343895"/>
    <lineage>
        <taxon>Bacteria</taxon>
        <taxon>Pseudomonadati</taxon>
        <taxon>Bacteroidota</taxon>
        <taxon>Cytophagia</taxon>
        <taxon>Cytophagales</taxon>
        <taxon>Hymenobacteraceae</taxon>
        <taxon>Pontibacter</taxon>
    </lineage>
</organism>
<dbReference type="EC" id="1.-.-.-" evidence="3"/>
<dbReference type="CDD" id="cd00347">
    <property type="entry name" value="Flavin_utilizing_monoxygenases"/>
    <property type="match status" value="1"/>
</dbReference>
<dbReference type="PANTHER" id="PTHR30137">
    <property type="entry name" value="LUCIFERASE-LIKE MONOOXYGENASE"/>
    <property type="match status" value="1"/>
</dbReference>
<dbReference type="EMBL" id="JBHUIM010000001">
    <property type="protein sequence ID" value="MFD2246025.1"/>
    <property type="molecule type" value="Genomic_DNA"/>
</dbReference>
<gene>
    <name evidence="3" type="ORF">ACFSKP_07140</name>
</gene>
<keyword evidence="4" id="KW-1185">Reference proteome</keyword>
<protein>
    <submittedName>
        <fullName evidence="3">LLM class flavin-dependent oxidoreductase</fullName>
        <ecNumber evidence="3">1.-.-.-</ecNumber>
    </submittedName>
</protein>
<dbReference type="GO" id="GO:0016491">
    <property type="term" value="F:oxidoreductase activity"/>
    <property type="evidence" value="ECO:0007669"/>
    <property type="project" value="UniProtKB-KW"/>
</dbReference>
<keyword evidence="3" id="KW-0560">Oxidoreductase</keyword>
<reference evidence="4" key="1">
    <citation type="journal article" date="2019" name="Int. J. Syst. Evol. Microbiol.">
        <title>The Global Catalogue of Microorganisms (GCM) 10K type strain sequencing project: providing services to taxonomists for standard genome sequencing and annotation.</title>
        <authorList>
            <consortium name="The Broad Institute Genomics Platform"/>
            <consortium name="The Broad Institute Genome Sequencing Center for Infectious Disease"/>
            <person name="Wu L."/>
            <person name="Ma J."/>
        </authorList>
    </citation>
    <scope>NUCLEOTIDE SEQUENCE [LARGE SCALE GENOMIC DNA]</scope>
    <source>
        <strain evidence="4">CGMCC 4.1782</strain>
    </source>
</reference>
<dbReference type="RefSeq" id="WP_250427685.1">
    <property type="nucleotide sequence ID" value="NZ_JALPRR010000001.1"/>
</dbReference>
<dbReference type="InterPro" id="IPR050766">
    <property type="entry name" value="Bact_Lucif_Oxidored"/>
</dbReference>
<dbReference type="PANTHER" id="PTHR30137:SF19">
    <property type="entry name" value="LUCIFERASE-LIKE MONOOXYGENASE"/>
    <property type="match status" value="1"/>
</dbReference>
<dbReference type="InterPro" id="IPR019949">
    <property type="entry name" value="CmoO-like"/>
</dbReference>
<evidence type="ECO:0000313" key="3">
    <source>
        <dbReference type="EMBL" id="MFD2246025.1"/>
    </source>
</evidence>